<dbReference type="Proteomes" id="UP000050668">
    <property type="component" value="Unassembled WGS sequence"/>
</dbReference>
<evidence type="ECO:0000313" key="10">
    <source>
        <dbReference type="Proteomes" id="UP000050668"/>
    </source>
</evidence>
<dbReference type="InterPro" id="IPR050386">
    <property type="entry name" value="Glycosyl_hydrolase_5"/>
</dbReference>
<comment type="caution">
    <text evidence="9">The sequence shown here is derived from an EMBL/GenBank/DDBJ whole genome shotgun (WGS) entry which is preliminary data.</text>
</comment>
<reference evidence="10" key="1">
    <citation type="submission" date="2015-07" db="EMBL/GenBank/DDBJ databases">
        <title>Fjat-14205 dsm 2895.</title>
        <authorList>
            <person name="Liu B."/>
            <person name="Wang J."/>
            <person name="Zhu Y."/>
            <person name="Liu G."/>
            <person name="Chen Q."/>
            <person name="Chen Z."/>
            <person name="Lan J."/>
            <person name="Che J."/>
            <person name="Ge C."/>
            <person name="Shi H."/>
            <person name="Pan Z."/>
            <person name="Liu X."/>
        </authorList>
    </citation>
    <scope>NUCLEOTIDE SEQUENCE [LARGE SCALE GENOMIC DNA]</scope>
    <source>
        <strain evidence="10">DSM 25560</strain>
    </source>
</reference>
<dbReference type="PROSITE" id="PS00659">
    <property type="entry name" value="GLYCOSYL_HYDROL_F5"/>
    <property type="match status" value="1"/>
</dbReference>
<feature type="domain" description="Glycoside hydrolase family 5" evidence="8">
    <location>
        <begin position="117"/>
        <end position="384"/>
    </location>
</feature>
<sequence>MSNNQNRSFRSILSLMLIVILLFVVGCTSKKEEDKTINIEGDLIASKEEASSKMSFWDEQKKGTNFMNSKSIPENYTAANEENIEFIRLAPDKWAKDKDFLFNDQPDSNPKKDFLIGNADQYEGLVEEDFAELKADLDEAYERGSKVVLTVLSLPGNRWRQFNNRQNDDRIWQDYSYHEQSAQFWKDLASRLKNHPAVVGYNLVNEPHPETASGFNDFWTQDYNEWYSQVENTAADLNKLYETVVEAIRQVDKDTPIIVNSGLYATPWAFEYLKPIQDDNVLYAFHMYEPYEMTSQNRRKGFEYEYPGKVKVGEQKTEKMFNKEALKDFLQPVDKWAKDNNIPANRIIAEEFGINRMVKGADQYLSDLISIFDEYGWHWAFYAFREDTWEGMDYQLGDQPPKWKYWEALEKGELPNREEIEVENPLWDALKNGLVN</sequence>
<dbReference type="InterPro" id="IPR018087">
    <property type="entry name" value="Glyco_hydro_5_CS"/>
</dbReference>
<comment type="similarity">
    <text evidence="1 7">Belongs to the glycosyl hydrolase 5 (cellulase A) family.</text>
</comment>
<keyword evidence="10" id="KW-1185">Reference proteome</keyword>
<evidence type="ECO:0000256" key="5">
    <source>
        <dbReference type="ARBA" id="ARBA00023295"/>
    </source>
</evidence>
<dbReference type="Pfam" id="PF00150">
    <property type="entry name" value="Cellulase"/>
    <property type="match status" value="1"/>
</dbReference>
<evidence type="ECO:0000256" key="4">
    <source>
        <dbReference type="ARBA" id="ARBA00023277"/>
    </source>
</evidence>
<organism evidence="9 10">
    <name type="scientific">Lysinibacillus contaminans</name>
    <dbReference type="NCBI Taxonomy" id="1293441"/>
    <lineage>
        <taxon>Bacteria</taxon>
        <taxon>Bacillati</taxon>
        <taxon>Bacillota</taxon>
        <taxon>Bacilli</taxon>
        <taxon>Bacillales</taxon>
        <taxon>Bacillaceae</taxon>
        <taxon>Lysinibacillus</taxon>
    </lineage>
</organism>
<keyword evidence="6" id="KW-0624">Polysaccharide degradation</keyword>
<dbReference type="PANTHER" id="PTHR31297">
    <property type="entry name" value="GLUCAN ENDO-1,6-BETA-GLUCOSIDASE B"/>
    <property type="match status" value="1"/>
</dbReference>
<accession>A0ABR5K338</accession>
<keyword evidence="5 7" id="KW-0326">Glycosidase</keyword>
<keyword evidence="4" id="KW-0119">Carbohydrate metabolism</keyword>
<keyword evidence="2 7" id="KW-0378">Hydrolase</keyword>
<evidence type="ECO:0000256" key="2">
    <source>
        <dbReference type="ARBA" id="ARBA00022801"/>
    </source>
</evidence>
<keyword evidence="3" id="KW-0136">Cellulose degradation</keyword>
<dbReference type="SUPFAM" id="SSF51445">
    <property type="entry name" value="(Trans)glycosidases"/>
    <property type="match status" value="1"/>
</dbReference>
<evidence type="ECO:0000256" key="6">
    <source>
        <dbReference type="ARBA" id="ARBA00023326"/>
    </source>
</evidence>
<dbReference type="PANTHER" id="PTHR31297:SF41">
    <property type="entry name" value="ENDOGLUCANASE, PUTATIVE (AFU_ORTHOLOGUE AFUA_5G01830)-RELATED"/>
    <property type="match status" value="1"/>
</dbReference>
<name>A0ABR5K338_9BACI</name>
<dbReference type="PROSITE" id="PS51257">
    <property type="entry name" value="PROKAR_LIPOPROTEIN"/>
    <property type="match status" value="1"/>
</dbReference>
<gene>
    <name evidence="9" type="ORF">AEA09_09555</name>
</gene>
<evidence type="ECO:0000256" key="7">
    <source>
        <dbReference type="RuleBase" id="RU361153"/>
    </source>
</evidence>
<dbReference type="Gene3D" id="3.20.20.80">
    <property type="entry name" value="Glycosidases"/>
    <property type="match status" value="1"/>
</dbReference>
<dbReference type="InterPro" id="IPR017853">
    <property type="entry name" value="GH"/>
</dbReference>
<evidence type="ECO:0000259" key="8">
    <source>
        <dbReference type="Pfam" id="PF00150"/>
    </source>
</evidence>
<proteinExistence type="inferred from homology"/>
<protein>
    <submittedName>
        <fullName evidence="9">Glycosyl hydrolase family 5</fullName>
    </submittedName>
</protein>
<evidence type="ECO:0000256" key="1">
    <source>
        <dbReference type="ARBA" id="ARBA00005641"/>
    </source>
</evidence>
<dbReference type="InterPro" id="IPR001547">
    <property type="entry name" value="Glyco_hydro_5"/>
</dbReference>
<evidence type="ECO:0000256" key="3">
    <source>
        <dbReference type="ARBA" id="ARBA00023001"/>
    </source>
</evidence>
<evidence type="ECO:0000313" key="9">
    <source>
        <dbReference type="EMBL" id="KOS68759.1"/>
    </source>
</evidence>
<dbReference type="GO" id="GO:0016787">
    <property type="term" value="F:hydrolase activity"/>
    <property type="evidence" value="ECO:0007669"/>
    <property type="project" value="UniProtKB-KW"/>
</dbReference>
<dbReference type="EMBL" id="LGRV01000003">
    <property type="protein sequence ID" value="KOS68759.1"/>
    <property type="molecule type" value="Genomic_DNA"/>
</dbReference>